<evidence type="ECO:0000256" key="7">
    <source>
        <dbReference type="PROSITE-ProRule" id="PRU00023"/>
    </source>
</evidence>
<dbReference type="AlphaFoldDB" id="Q29R25"/>
<feature type="active site" description="Proton acceptor" evidence="8">
    <location>
        <position position="735"/>
    </location>
</feature>
<dbReference type="PROSITE" id="PS50297">
    <property type="entry name" value="ANK_REP_REGION"/>
    <property type="match status" value="3"/>
</dbReference>
<comment type="catalytic activity">
    <reaction evidence="6">
        <text>a 1,2-diacyl-sn-glycero-3-phosphocholine + H2O = a 1-acyl-sn-glycero-3-phosphocholine + a fatty acid + H(+)</text>
        <dbReference type="Rhea" id="RHEA:15801"/>
        <dbReference type="ChEBI" id="CHEBI:15377"/>
        <dbReference type="ChEBI" id="CHEBI:15378"/>
        <dbReference type="ChEBI" id="CHEBI:28868"/>
        <dbReference type="ChEBI" id="CHEBI:57643"/>
        <dbReference type="ChEBI" id="CHEBI:58168"/>
        <dbReference type="EC" id="3.1.1.4"/>
    </reaction>
    <physiologicalReaction direction="left-to-right" evidence="6">
        <dbReference type="Rhea" id="RHEA:15802"/>
    </physiologicalReaction>
</comment>
<gene>
    <name evidence="12" type="primary">CG6718</name>
</gene>
<evidence type="ECO:0000256" key="2">
    <source>
        <dbReference type="ARBA" id="ARBA00022737"/>
    </source>
</evidence>
<sequence>MAWMALGALASGFVLQRLLGVDQPANKVVEIKSEALGTLQVLARDDAMLLFAPPFNSSNEKRAVYEIILQRPTSDSNTTSFSLYRSPVQQEAEERFNAFLQRLPVFVSIVKEYYNVNGLQKACDALADNPSWTLSHLIAYFNLVDYISNPKMLQCVDQADAATLMSPFQLAIKQGHMEMVKALLPLSKLEHLDINSNSVFHYAASTTKEIINLIIDKSTVNLNHLNSDGYTPLHVACLADKPENVKALLLAGANVNLNAKDIRKVYKTSTPTTVSSFLRTNVSKLYTQDMKYGGTPLHWCSSRETLHALIMEGCDVNATNFDGRTALHVMVARNRFECVVTLLAHDAEIDVLDKDGNAALHIAIEKKLVPIVQCLVVFGCDINLKNKDGKTPRHMVGNDASGNKDDEILYILHSVGAKRCKDTGSKCPPGCNAKGNYNGIPPEAPESVEQREHIEHMLATTSRQMMGGFLNAAANGILEKQQPAQKPVVVDTEKELKGQSIMDALLGMFTTKVNADEMKKENSSDSLASGSQKSAVSSPEQLPSPTSPIAAEIGDKPYGRGRLLCLDGGGIRGLVLVQMLLEIEKLSRTPIIHMFDWIAGTSTGGILALALGCGKTMRQCVGLYLRMKEQCFVGSRPYNSEFFESILKDNLGEFNVMTDIKHPKIMVTGVMADRKPVDLHLFRNYTSASDILGIVTPINNRRIPPPQPSEQLVWRAARATGAAPSYFRAFGRFLDGGLIANNPTLDAMTEIHEYNMALRSAGRESEAIPVSVVMSLGTGHIPVTELKDIDVFRPESIWDTAKLAYGISTIGNLLVDQATCSDGRVVDRARAWCSTIGIPYFRFNPQLSEDIAMDEKDDQKLINMLWHTKAYMHANRNKIIEMINFLK</sequence>
<evidence type="ECO:0000256" key="8">
    <source>
        <dbReference type="PROSITE-ProRule" id="PRU01161"/>
    </source>
</evidence>
<keyword evidence="10" id="KW-0732">Signal</keyword>
<dbReference type="SMART" id="SM00248">
    <property type="entry name" value="ANK"/>
    <property type="match status" value="6"/>
</dbReference>
<dbReference type="InterPro" id="IPR047148">
    <property type="entry name" value="PLPL9"/>
</dbReference>
<dbReference type="FunFam" id="3.40.1090.10:FF:000006">
    <property type="entry name" value="85/88 kDa calcium-independent phospholipase A2"/>
    <property type="match status" value="1"/>
</dbReference>
<evidence type="ECO:0000313" key="12">
    <source>
        <dbReference type="EMBL" id="ABC86277.1"/>
    </source>
</evidence>
<keyword evidence="2" id="KW-0677">Repeat</keyword>
<keyword evidence="8" id="KW-0442">Lipid degradation</keyword>
<keyword evidence="3 8" id="KW-0378">Hydrolase</keyword>
<dbReference type="PANTHER" id="PTHR24139:SF34">
    <property type="entry name" value="85_88 KDA CALCIUM-INDEPENDENT PHOSPHOLIPASE A2"/>
    <property type="match status" value="1"/>
</dbReference>
<accession>Q29R25</accession>
<dbReference type="Pfam" id="PF01734">
    <property type="entry name" value="Patatin"/>
    <property type="match status" value="1"/>
</dbReference>
<feature type="short sequence motif" description="DGA/G" evidence="8">
    <location>
        <begin position="735"/>
        <end position="737"/>
    </location>
</feature>
<protein>
    <recommendedName>
        <fullName evidence="1">phospholipase A2</fullName>
        <ecNumber evidence="1">3.1.1.4</ecNumber>
    </recommendedName>
</protein>
<evidence type="ECO:0000256" key="1">
    <source>
        <dbReference type="ARBA" id="ARBA00013278"/>
    </source>
</evidence>
<evidence type="ECO:0000256" key="5">
    <source>
        <dbReference type="ARBA" id="ARBA00023098"/>
    </source>
</evidence>
<dbReference type="InterPro" id="IPR016035">
    <property type="entry name" value="Acyl_Trfase/lysoPLipase"/>
</dbReference>
<dbReference type="PROSITE" id="PS50088">
    <property type="entry name" value="ANK_REPEAT"/>
    <property type="match status" value="3"/>
</dbReference>
<dbReference type="InterPro" id="IPR002110">
    <property type="entry name" value="Ankyrin_rpt"/>
</dbReference>
<feature type="repeat" description="ANK" evidence="7">
    <location>
        <begin position="322"/>
        <end position="354"/>
    </location>
</feature>
<dbReference type="Gene3D" id="1.25.40.20">
    <property type="entry name" value="Ankyrin repeat-containing domain"/>
    <property type="match status" value="2"/>
</dbReference>
<evidence type="ECO:0000256" key="6">
    <source>
        <dbReference type="ARBA" id="ARBA00023422"/>
    </source>
</evidence>
<keyword evidence="5 8" id="KW-0443">Lipid metabolism</keyword>
<dbReference type="Gene3D" id="3.40.1090.10">
    <property type="entry name" value="Cytosolic phospholipase A2 catalytic domain"/>
    <property type="match status" value="1"/>
</dbReference>
<dbReference type="InterPro" id="IPR036770">
    <property type="entry name" value="Ankyrin_rpt-contain_sf"/>
</dbReference>
<feature type="repeat" description="ANK" evidence="7">
    <location>
        <begin position="228"/>
        <end position="260"/>
    </location>
</feature>
<dbReference type="PANTHER" id="PTHR24139">
    <property type="entry name" value="CALCIUM-INDEPENDENT PHOSPHOLIPASE A2"/>
    <property type="match status" value="1"/>
</dbReference>
<dbReference type="SUPFAM" id="SSF48403">
    <property type="entry name" value="Ankyrin repeat"/>
    <property type="match status" value="1"/>
</dbReference>
<dbReference type="PROSITE" id="PS51635">
    <property type="entry name" value="PNPLA"/>
    <property type="match status" value="1"/>
</dbReference>
<dbReference type="InterPro" id="IPR002641">
    <property type="entry name" value="PNPLA_dom"/>
</dbReference>
<feature type="compositionally biased region" description="Polar residues" evidence="9">
    <location>
        <begin position="524"/>
        <end position="544"/>
    </location>
</feature>
<feature type="region of interest" description="Disordered" evidence="9">
    <location>
        <begin position="518"/>
        <end position="553"/>
    </location>
</feature>
<dbReference type="VEuPathDB" id="VectorBase:FBgn0036053"/>
<dbReference type="GO" id="GO:0047499">
    <property type="term" value="F:calcium-independent phospholipase A2 activity"/>
    <property type="evidence" value="ECO:0007669"/>
    <property type="project" value="InterPro"/>
</dbReference>
<dbReference type="FunFam" id="1.25.40.20:FF:000855">
    <property type="entry name" value="Calcium-independent phospholipase A2 VIA, isoform A"/>
    <property type="match status" value="1"/>
</dbReference>
<evidence type="ECO:0000259" key="11">
    <source>
        <dbReference type="PROSITE" id="PS51635"/>
    </source>
</evidence>
<feature type="short sequence motif" description="GXSXG" evidence="8">
    <location>
        <begin position="600"/>
        <end position="604"/>
    </location>
</feature>
<dbReference type="EC" id="3.1.1.4" evidence="1"/>
<dbReference type="Pfam" id="PF12796">
    <property type="entry name" value="Ank_2"/>
    <property type="match status" value="2"/>
</dbReference>
<proteinExistence type="evidence at transcript level"/>
<evidence type="ECO:0000256" key="4">
    <source>
        <dbReference type="ARBA" id="ARBA00023043"/>
    </source>
</evidence>
<reference evidence="12" key="1">
    <citation type="submission" date="2006-01" db="EMBL/GenBank/DDBJ databases">
        <authorList>
            <person name="Stapleton M."/>
            <person name="Carlson J."/>
            <person name="Chavez C."/>
            <person name="Frise E."/>
            <person name="George R."/>
            <person name="Pacleb J."/>
            <person name="Park S."/>
            <person name="Wan K."/>
            <person name="Yu C."/>
            <person name="Celniker S."/>
        </authorList>
    </citation>
    <scope>NUCLEOTIDE SEQUENCE</scope>
    <source>
        <strain evidence="12">Berkeley</strain>
    </source>
</reference>
<feature type="active site" description="Nucleophile" evidence="8">
    <location>
        <position position="602"/>
    </location>
</feature>
<dbReference type="CDD" id="cd07212">
    <property type="entry name" value="Pat_PNPLA9"/>
    <property type="match status" value="1"/>
</dbReference>
<name>Q29R25_DROME</name>
<organism evidence="12">
    <name type="scientific">Drosophila melanogaster</name>
    <name type="common">Fruit fly</name>
    <dbReference type="NCBI Taxonomy" id="7227"/>
    <lineage>
        <taxon>Eukaryota</taxon>
        <taxon>Metazoa</taxon>
        <taxon>Ecdysozoa</taxon>
        <taxon>Arthropoda</taxon>
        <taxon>Hexapoda</taxon>
        <taxon>Insecta</taxon>
        <taxon>Pterygota</taxon>
        <taxon>Neoptera</taxon>
        <taxon>Endopterygota</taxon>
        <taxon>Diptera</taxon>
        <taxon>Brachycera</taxon>
        <taxon>Muscomorpha</taxon>
        <taxon>Ephydroidea</taxon>
        <taxon>Drosophilidae</taxon>
        <taxon>Drosophila</taxon>
        <taxon>Sophophora</taxon>
    </lineage>
</organism>
<feature type="repeat" description="ANK" evidence="7">
    <location>
        <begin position="355"/>
        <end position="387"/>
    </location>
</feature>
<feature type="short sequence motif" description="GXGXXG" evidence="8">
    <location>
        <begin position="568"/>
        <end position="573"/>
    </location>
</feature>
<dbReference type="SUPFAM" id="SSF52151">
    <property type="entry name" value="FabD/lysophospholipase-like"/>
    <property type="match status" value="1"/>
</dbReference>
<feature type="signal peptide" evidence="10">
    <location>
        <begin position="1"/>
        <end position="20"/>
    </location>
</feature>
<feature type="chain" id="PRO_5004205798" description="phospholipase A2" evidence="10">
    <location>
        <begin position="21"/>
        <end position="887"/>
    </location>
</feature>
<evidence type="ECO:0000256" key="9">
    <source>
        <dbReference type="SAM" id="MobiDB-lite"/>
    </source>
</evidence>
<dbReference type="EMBL" id="BT024215">
    <property type="protein sequence ID" value="ABC86277.1"/>
    <property type="molecule type" value="mRNA"/>
</dbReference>
<evidence type="ECO:0000256" key="10">
    <source>
        <dbReference type="SAM" id="SignalP"/>
    </source>
</evidence>
<keyword evidence="4 7" id="KW-0040">ANK repeat</keyword>
<dbReference type="GO" id="GO:0016042">
    <property type="term" value="P:lipid catabolic process"/>
    <property type="evidence" value="ECO:0007669"/>
    <property type="project" value="UniProtKB-UniRule"/>
</dbReference>
<dbReference type="FunFam" id="1.25.40.20:FF:000648">
    <property type="entry name" value="Calcium-independent phospholipase A2 VIA, isoform B"/>
    <property type="match status" value="1"/>
</dbReference>
<dbReference type="OrthoDB" id="10021675at2759"/>
<evidence type="ECO:0000256" key="3">
    <source>
        <dbReference type="ARBA" id="ARBA00022801"/>
    </source>
</evidence>
<dbReference type="ExpressionAtlas" id="Q29R25">
    <property type="expression patterns" value="baseline and differential"/>
</dbReference>
<feature type="domain" description="PNPLA" evidence="11">
    <location>
        <begin position="564"/>
        <end position="748"/>
    </location>
</feature>